<dbReference type="AlphaFoldDB" id="A0A0N0VIW4"/>
<organism evidence="2 3">
    <name type="scientific">Pseudomonas asplenii</name>
    <dbReference type="NCBI Taxonomy" id="53407"/>
    <lineage>
        <taxon>Bacteria</taxon>
        <taxon>Pseudomonadati</taxon>
        <taxon>Pseudomonadota</taxon>
        <taxon>Gammaproteobacteria</taxon>
        <taxon>Pseudomonadales</taxon>
        <taxon>Pseudomonadaceae</taxon>
        <taxon>Pseudomonas</taxon>
    </lineage>
</organism>
<evidence type="ECO:0000256" key="1">
    <source>
        <dbReference type="SAM" id="Phobius"/>
    </source>
</evidence>
<dbReference type="PATRIC" id="fig|50340.43.peg.2907"/>
<dbReference type="EMBL" id="JSYZ01000021">
    <property type="protein sequence ID" value="KPA88299.1"/>
    <property type="molecule type" value="Genomic_DNA"/>
</dbReference>
<dbReference type="RefSeq" id="WP_192842709.1">
    <property type="nucleotide sequence ID" value="NZ_JAQMZR010000056.1"/>
</dbReference>
<reference evidence="2 3" key="1">
    <citation type="journal article" date="2015" name="PLoS ONE">
        <title>Rice-Infecting Pseudomonas Genomes Are Highly Accessorized and Harbor Multiple Putative Virulence Mechanisms to Cause Sheath Brown Rot.</title>
        <authorList>
            <person name="Quibod I.L."/>
            <person name="Grande G."/>
            <person name="Oreiro E.G."/>
            <person name="Borja F.N."/>
            <person name="Dossa G.S."/>
            <person name="Mauleon R."/>
            <person name="Cruz C.V."/>
            <person name="Oliva R."/>
        </authorList>
    </citation>
    <scope>NUCLEOTIDE SEQUENCE [LARGE SCALE GENOMIC DNA]</scope>
    <source>
        <strain evidence="2 3">IRRI 6609</strain>
    </source>
</reference>
<gene>
    <name evidence="2" type="ORF">PF66_05200</name>
</gene>
<keyword evidence="1" id="KW-0472">Membrane</keyword>
<feature type="transmembrane region" description="Helical" evidence="1">
    <location>
        <begin position="17"/>
        <end position="36"/>
    </location>
</feature>
<evidence type="ECO:0000313" key="2">
    <source>
        <dbReference type="EMBL" id="KPA88299.1"/>
    </source>
</evidence>
<comment type="caution">
    <text evidence="2">The sequence shown here is derived from an EMBL/GenBank/DDBJ whole genome shotgun (WGS) entry which is preliminary data.</text>
</comment>
<proteinExistence type="predicted"/>
<keyword evidence="1" id="KW-0812">Transmembrane</keyword>
<keyword evidence="3" id="KW-1185">Reference proteome</keyword>
<dbReference type="Proteomes" id="UP000037931">
    <property type="component" value="Unassembled WGS sequence"/>
</dbReference>
<name>A0A0N0VIW4_9PSED</name>
<protein>
    <submittedName>
        <fullName evidence="2">Uncharacterized protein</fullName>
    </submittedName>
</protein>
<accession>A0A0N0VIW4</accession>
<evidence type="ECO:0000313" key="3">
    <source>
        <dbReference type="Proteomes" id="UP000037931"/>
    </source>
</evidence>
<feature type="transmembrane region" description="Helical" evidence="1">
    <location>
        <begin position="73"/>
        <end position="92"/>
    </location>
</feature>
<sequence>MSLQLIWSVFAGHPGKWLNLFALLVACPGAWLLQLTRRRELRALEKLEMQSEGRSIDQPLLLLDSRVVRANRFFYRFGFACLGVALLVSWISTRL</sequence>
<keyword evidence="1" id="KW-1133">Transmembrane helix</keyword>